<reference evidence="1" key="1">
    <citation type="journal article" date="2023" name="Mol. Phylogenet. Evol.">
        <title>Genome-scale phylogeny and comparative genomics of the fungal order Sordariales.</title>
        <authorList>
            <person name="Hensen N."/>
            <person name="Bonometti L."/>
            <person name="Westerberg I."/>
            <person name="Brannstrom I.O."/>
            <person name="Guillou S."/>
            <person name="Cros-Aarteil S."/>
            <person name="Calhoun S."/>
            <person name="Haridas S."/>
            <person name="Kuo A."/>
            <person name="Mondo S."/>
            <person name="Pangilinan J."/>
            <person name="Riley R."/>
            <person name="LaButti K."/>
            <person name="Andreopoulos B."/>
            <person name="Lipzen A."/>
            <person name="Chen C."/>
            <person name="Yan M."/>
            <person name="Daum C."/>
            <person name="Ng V."/>
            <person name="Clum A."/>
            <person name="Steindorff A."/>
            <person name="Ohm R.A."/>
            <person name="Martin F."/>
            <person name="Silar P."/>
            <person name="Natvig D.O."/>
            <person name="Lalanne C."/>
            <person name="Gautier V."/>
            <person name="Ament-Velasquez S.L."/>
            <person name="Kruys A."/>
            <person name="Hutchinson M.I."/>
            <person name="Powell A.J."/>
            <person name="Barry K."/>
            <person name="Miller A.N."/>
            <person name="Grigoriev I.V."/>
            <person name="Debuchy R."/>
            <person name="Gladieux P."/>
            <person name="Hiltunen Thoren M."/>
            <person name="Johannesson H."/>
        </authorList>
    </citation>
    <scope>NUCLEOTIDE SEQUENCE</scope>
    <source>
        <strain evidence="1">CBS 990.96</strain>
    </source>
</reference>
<proteinExistence type="predicted"/>
<comment type="caution">
    <text evidence="1">The sequence shown here is derived from an EMBL/GenBank/DDBJ whole genome shotgun (WGS) entry which is preliminary data.</text>
</comment>
<sequence length="259" mass="28650">MFSTNMNIRNIDRTKISNWITSKSKPLAAAAKTAAQVTTSTTQKYAPQLTAAARTAACLAAGMTQTIVPLLIESFDSVVLGPDLRSSDSSFTRLSRTLPNPLSTLASAASSYLPASTPSVESLVKLGDDVLQAINPEPFEREKEFQKLIDDEALTRGIEHIDDVLSLHEDELCDDDDDDDGVMMSSRRVNYGVIDLDERENEEGRLYGMRYEGADELIDKLEVSFRPVKDWGRYQLAMKEMGCSGQRLELDERDEKCGG</sequence>
<organism evidence="1 2">
    <name type="scientific">Podospora fimiseda</name>
    <dbReference type="NCBI Taxonomy" id="252190"/>
    <lineage>
        <taxon>Eukaryota</taxon>
        <taxon>Fungi</taxon>
        <taxon>Dikarya</taxon>
        <taxon>Ascomycota</taxon>
        <taxon>Pezizomycotina</taxon>
        <taxon>Sordariomycetes</taxon>
        <taxon>Sordariomycetidae</taxon>
        <taxon>Sordariales</taxon>
        <taxon>Podosporaceae</taxon>
        <taxon>Podospora</taxon>
    </lineage>
</organism>
<dbReference type="EMBL" id="MU865690">
    <property type="protein sequence ID" value="KAK4220610.1"/>
    <property type="molecule type" value="Genomic_DNA"/>
</dbReference>
<evidence type="ECO:0000313" key="2">
    <source>
        <dbReference type="Proteomes" id="UP001301958"/>
    </source>
</evidence>
<dbReference type="AlphaFoldDB" id="A0AAN6YMR4"/>
<accession>A0AAN6YMR4</accession>
<keyword evidence="2" id="KW-1185">Reference proteome</keyword>
<gene>
    <name evidence="1" type="ORF">QBC38DRAFT_550576</name>
</gene>
<name>A0AAN6YMR4_9PEZI</name>
<protein>
    <submittedName>
        <fullName evidence="1">Uncharacterized protein</fullName>
    </submittedName>
</protein>
<dbReference type="Proteomes" id="UP001301958">
    <property type="component" value="Unassembled WGS sequence"/>
</dbReference>
<evidence type="ECO:0000313" key="1">
    <source>
        <dbReference type="EMBL" id="KAK4220610.1"/>
    </source>
</evidence>
<reference evidence="1" key="2">
    <citation type="submission" date="2023-05" db="EMBL/GenBank/DDBJ databases">
        <authorList>
            <consortium name="Lawrence Berkeley National Laboratory"/>
            <person name="Steindorff A."/>
            <person name="Hensen N."/>
            <person name="Bonometti L."/>
            <person name="Westerberg I."/>
            <person name="Brannstrom I.O."/>
            <person name="Guillou S."/>
            <person name="Cros-Aarteil S."/>
            <person name="Calhoun S."/>
            <person name="Haridas S."/>
            <person name="Kuo A."/>
            <person name="Mondo S."/>
            <person name="Pangilinan J."/>
            <person name="Riley R."/>
            <person name="Labutti K."/>
            <person name="Andreopoulos B."/>
            <person name="Lipzen A."/>
            <person name="Chen C."/>
            <person name="Yanf M."/>
            <person name="Daum C."/>
            <person name="Ng V."/>
            <person name="Clum A."/>
            <person name="Ohm R."/>
            <person name="Martin F."/>
            <person name="Silar P."/>
            <person name="Natvig D."/>
            <person name="Lalanne C."/>
            <person name="Gautier V."/>
            <person name="Ament-Velasquez S.L."/>
            <person name="Kruys A."/>
            <person name="Hutchinson M.I."/>
            <person name="Powell A.J."/>
            <person name="Barry K."/>
            <person name="Miller A.N."/>
            <person name="Grigoriev I.V."/>
            <person name="Debuchy R."/>
            <person name="Gladieux P."/>
            <person name="Thoren M.H."/>
            <person name="Johannesson H."/>
        </authorList>
    </citation>
    <scope>NUCLEOTIDE SEQUENCE</scope>
    <source>
        <strain evidence="1">CBS 990.96</strain>
    </source>
</reference>